<keyword evidence="3" id="KW-0862">Zinc</keyword>
<dbReference type="OrthoDB" id="428577at2759"/>
<feature type="domain" description="RanBP2-type" evidence="5">
    <location>
        <begin position="9"/>
        <end position="28"/>
    </location>
</feature>
<dbReference type="AlphaFoldDB" id="A0A6A5TMQ6"/>
<evidence type="ECO:0000313" key="6">
    <source>
        <dbReference type="EMBL" id="KAF1953009.1"/>
    </source>
</evidence>
<dbReference type="InterPro" id="IPR001876">
    <property type="entry name" value="Znf_RanBP2"/>
</dbReference>
<proteinExistence type="predicted"/>
<organism evidence="6 7">
    <name type="scientific">Byssothecium circinans</name>
    <dbReference type="NCBI Taxonomy" id="147558"/>
    <lineage>
        <taxon>Eukaryota</taxon>
        <taxon>Fungi</taxon>
        <taxon>Dikarya</taxon>
        <taxon>Ascomycota</taxon>
        <taxon>Pezizomycotina</taxon>
        <taxon>Dothideomycetes</taxon>
        <taxon>Pleosporomycetidae</taxon>
        <taxon>Pleosporales</taxon>
        <taxon>Massarineae</taxon>
        <taxon>Massarinaceae</taxon>
        <taxon>Byssothecium</taxon>
    </lineage>
</organism>
<feature type="region of interest" description="Disordered" evidence="4">
    <location>
        <begin position="269"/>
        <end position="296"/>
    </location>
</feature>
<evidence type="ECO:0000256" key="1">
    <source>
        <dbReference type="ARBA" id="ARBA00022723"/>
    </source>
</evidence>
<evidence type="ECO:0000256" key="3">
    <source>
        <dbReference type="ARBA" id="ARBA00022833"/>
    </source>
</evidence>
<name>A0A6A5TMQ6_9PLEO</name>
<protein>
    <recommendedName>
        <fullName evidence="5">RanBP2-type domain-containing protein</fullName>
    </recommendedName>
</protein>
<feature type="compositionally biased region" description="Basic and acidic residues" evidence="4">
    <location>
        <begin position="277"/>
        <end position="286"/>
    </location>
</feature>
<keyword evidence="7" id="KW-1185">Reference proteome</keyword>
<gene>
    <name evidence="6" type="ORF">CC80DRAFT_451401</name>
</gene>
<evidence type="ECO:0000259" key="5">
    <source>
        <dbReference type="PROSITE" id="PS01358"/>
    </source>
</evidence>
<dbReference type="GO" id="GO:0008270">
    <property type="term" value="F:zinc ion binding"/>
    <property type="evidence" value="ECO:0007669"/>
    <property type="project" value="UniProtKB-KW"/>
</dbReference>
<keyword evidence="2" id="KW-0863">Zinc-finger</keyword>
<dbReference type="EMBL" id="ML977006">
    <property type="protein sequence ID" value="KAF1953009.1"/>
    <property type="molecule type" value="Genomic_DNA"/>
</dbReference>
<reference evidence="6" key="1">
    <citation type="journal article" date="2020" name="Stud. Mycol.">
        <title>101 Dothideomycetes genomes: a test case for predicting lifestyles and emergence of pathogens.</title>
        <authorList>
            <person name="Haridas S."/>
            <person name="Albert R."/>
            <person name="Binder M."/>
            <person name="Bloem J."/>
            <person name="Labutti K."/>
            <person name="Salamov A."/>
            <person name="Andreopoulos B."/>
            <person name="Baker S."/>
            <person name="Barry K."/>
            <person name="Bills G."/>
            <person name="Bluhm B."/>
            <person name="Cannon C."/>
            <person name="Castanera R."/>
            <person name="Culley D."/>
            <person name="Daum C."/>
            <person name="Ezra D."/>
            <person name="Gonzalez J."/>
            <person name="Henrissat B."/>
            <person name="Kuo A."/>
            <person name="Liang C."/>
            <person name="Lipzen A."/>
            <person name="Lutzoni F."/>
            <person name="Magnuson J."/>
            <person name="Mondo S."/>
            <person name="Nolan M."/>
            <person name="Ohm R."/>
            <person name="Pangilinan J."/>
            <person name="Park H.-J."/>
            <person name="Ramirez L."/>
            <person name="Alfaro M."/>
            <person name="Sun H."/>
            <person name="Tritt A."/>
            <person name="Yoshinaga Y."/>
            <person name="Zwiers L.-H."/>
            <person name="Turgeon B."/>
            <person name="Goodwin S."/>
            <person name="Spatafora J."/>
            <person name="Crous P."/>
            <person name="Grigoriev I."/>
        </authorList>
    </citation>
    <scope>NUCLEOTIDE SEQUENCE</scope>
    <source>
        <strain evidence="6">CBS 675.92</strain>
    </source>
</reference>
<evidence type="ECO:0000313" key="7">
    <source>
        <dbReference type="Proteomes" id="UP000800035"/>
    </source>
</evidence>
<dbReference type="PROSITE" id="PS01358">
    <property type="entry name" value="ZF_RANBP2_1"/>
    <property type="match status" value="1"/>
</dbReference>
<dbReference type="Proteomes" id="UP000800035">
    <property type="component" value="Unassembled WGS sequence"/>
</dbReference>
<feature type="region of interest" description="Disordered" evidence="4">
    <location>
        <begin position="102"/>
        <end position="150"/>
    </location>
</feature>
<sequence>MPKAEEGPWFCTECGGFNPAWVGLCTECGRGLKQDYIAQPMVLQPSAIEEAWLEEDETQTDVDANAEQEKNVIEDGEEINRKDLDSVGNTFDILRLSQGKETRLEQSASQDAAYTTPPKKEVSDSESDFSDNESTWSSNPSTSSQSSYGDIPADVSKELVGKLVEVLWESDGLSSLYQNASSMFDREEFSKIHDRVLKTFFQELRNEVEEANQLQTVRLLRQRDRRKQVTSLIYVLSTPEKDPEEQKTHKTFFDQRTDRDEALRQFLHSKRTPTAVPDHEDFDRESSSSSDDESGDNVNLIQWEELNAIVKFLTHGASFKQLRVNILCFLHPGREVQAAITTANTSILSNLLDSQFNRVAAGEYAWLKELVSADFTTTDIAELLHADHSESPWIFFEPQVSSLSPLTGTREEHASGCVHANFNNAERLGIDVGNEIFETIDDDLSDQIQELCGLAGVVPNSRDVNEWYGTVVFGEGAASATVSYSTEGNQWWLKSDLGQSQKILERARVCINRFINAFDRLQSAGLCCSSFTIAVHRNLSPTNDKYDPVELQHVEMFKVDIFAKCLEVLAVEAVGGSFADDSLVQTQQSALEILDILGDLNLRSLGSISLPETLHIISLTAQFLSLGFLMYNQAHVEPLRPFFLDRPLSEITLLGGYDNGYSSLRINVKPMKLTCIGEMLRAPVMTFWADNPKMTALHFDSKSGLDLIASPEDLLDTWGPGNFIGTFDEPRLKCGIRLCGGAIYCVDEEKTLFHWSRDVKPSDIKPIPLELKTVLHIGAVVIVNQSCQIDERDSWSRSRAAFEYLGARDDHWRHDESQIGGQAGQYVILQYNRTWHKIPGKSLKKLILEYDARAIINVLDCLWGLQVSFCTGITRRVTLRLLIADLLPVFAKSFSDDNFPWDQYNVQYQILDAFQTDTVRDRMSTLPTNIASHLCTLMHRILSTLESTGIDAKGDHLMVAWPQDRPPFHCLKIPCHKRSSSWVRVLADSIDCATFAYITTSCLETKKIKCRGPSSLWHNTTPLLETAIIRHNENPSKPLGLLEHKQTYFFKKPNELLQVTVERLGTAMGSGEVSLYVQPSSIPARIRQRVLRMEMSKRKDVRIRERSQTKDLGAEPVSILTKCEHT</sequence>
<evidence type="ECO:0000256" key="4">
    <source>
        <dbReference type="SAM" id="MobiDB-lite"/>
    </source>
</evidence>
<feature type="compositionally biased region" description="Low complexity" evidence="4">
    <location>
        <begin position="132"/>
        <end position="147"/>
    </location>
</feature>
<accession>A0A6A5TMQ6</accession>
<keyword evidence="1" id="KW-0479">Metal-binding</keyword>
<evidence type="ECO:0000256" key="2">
    <source>
        <dbReference type="ARBA" id="ARBA00022771"/>
    </source>
</evidence>